<dbReference type="AlphaFoldDB" id="A0AAE3AEG5"/>
<evidence type="ECO:0000259" key="1">
    <source>
        <dbReference type="PROSITE" id="PS51186"/>
    </source>
</evidence>
<accession>A0AAE3AEG5</accession>
<dbReference type="Gene3D" id="3.40.630.30">
    <property type="match status" value="1"/>
</dbReference>
<dbReference type="CDD" id="cd04301">
    <property type="entry name" value="NAT_SF"/>
    <property type="match status" value="1"/>
</dbReference>
<dbReference type="EMBL" id="JAJEPW010000005">
    <property type="protein sequence ID" value="MCC2128471.1"/>
    <property type="molecule type" value="Genomic_DNA"/>
</dbReference>
<dbReference type="PROSITE" id="PS51186">
    <property type="entry name" value="GNAT"/>
    <property type="match status" value="1"/>
</dbReference>
<dbReference type="InterPro" id="IPR016181">
    <property type="entry name" value="Acyl_CoA_acyltransferase"/>
</dbReference>
<feature type="domain" description="N-acetyltransferase" evidence="1">
    <location>
        <begin position="2"/>
        <end position="168"/>
    </location>
</feature>
<proteinExistence type="predicted"/>
<dbReference type="SUPFAM" id="SSF55729">
    <property type="entry name" value="Acyl-CoA N-acyltransferases (Nat)"/>
    <property type="match status" value="1"/>
</dbReference>
<dbReference type="InterPro" id="IPR000182">
    <property type="entry name" value="GNAT_dom"/>
</dbReference>
<evidence type="ECO:0000313" key="3">
    <source>
        <dbReference type="Proteomes" id="UP001199319"/>
    </source>
</evidence>
<dbReference type="PANTHER" id="PTHR41368:SF1">
    <property type="entry name" value="PROTEIN YGHO"/>
    <property type="match status" value="1"/>
</dbReference>
<reference evidence="2" key="1">
    <citation type="submission" date="2021-10" db="EMBL/GenBank/DDBJ databases">
        <title>Anaerobic single-cell dispensing facilitates the cultivation of human gut bacteria.</title>
        <authorList>
            <person name="Afrizal A."/>
        </authorList>
    </citation>
    <scope>NUCLEOTIDE SEQUENCE</scope>
    <source>
        <strain evidence="2">CLA-AA-H272</strain>
    </source>
</reference>
<dbReference type="PANTHER" id="PTHR41368">
    <property type="entry name" value="PROTEIN YGHO"/>
    <property type="match status" value="1"/>
</dbReference>
<name>A0AAE3AEG5_9FIRM</name>
<dbReference type="InterPro" id="IPR039968">
    <property type="entry name" value="BcerS-like"/>
</dbReference>
<evidence type="ECO:0000313" key="2">
    <source>
        <dbReference type="EMBL" id="MCC2128471.1"/>
    </source>
</evidence>
<dbReference type="RefSeq" id="WP_302927843.1">
    <property type="nucleotide sequence ID" value="NZ_JAJEPW010000005.1"/>
</dbReference>
<sequence>MVSIVEVTTKAQLRRFVEYPMELYKDVPQYIPGTYDDDLEDWDRKKNPAFEYCQARCWLAMRDGEIVGRIGAILSRKANEKWHTNRLRFTQVDFIDDYQVSRALFATVEDWARQLGCTQIHGPLGFTDLDREGLLVEGFDRRSCFFTYYNHPYYKDHLEALGYAKDVDWIEELITAPTDEKVIQRWEKLSDYVLKRQKLHVKKARTRLDYPGLVRQVFQLVNTAYSPLYGTVELSEAQIKRYAGKFAPLINPQLTCFVMNEENEMVAFGVAAPSIAEALRKHKGRLFPTGWVDLLKAFRKNDTVDLLLIAVRPDLQSKGVNAVVISQVMRGAFDMGIRWAETGPMLEMNQKVQTQWQGFPLEQHKRRRCFIKDLVPAAQQAAPKEMAGV</sequence>
<comment type="caution">
    <text evidence="2">The sequence shown here is derived from an EMBL/GenBank/DDBJ whole genome shotgun (WGS) entry which is preliminary data.</text>
</comment>
<protein>
    <submittedName>
        <fullName evidence="2">GNAT family N-acetyltransferase</fullName>
    </submittedName>
</protein>
<keyword evidence="3" id="KW-1185">Reference proteome</keyword>
<gene>
    <name evidence="2" type="ORF">LKD37_02865</name>
</gene>
<dbReference type="Proteomes" id="UP001199319">
    <property type="component" value="Unassembled WGS sequence"/>
</dbReference>
<organism evidence="2 3">
    <name type="scientific">Brotocaccenecus cirricatena</name>
    <dbReference type="NCBI Taxonomy" id="3064195"/>
    <lineage>
        <taxon>Bacteria</taxon>
        <taxon>Bacillati</taxon>
        <taxon>Bacillota</taxon>
        <taxon>Clostridia</taxon>
        <taxon>Eubacteriales</taxon>
        <taxon>Oscillospiraceae</taxon>
        <taxon>Brotocaccenecus</taxon>
    </lineage>
</organism>
<dbReference type="GO" id="GO:0016747">
    <property type="term" value="F:acyltransferase activity, transferring groups other than amino-acyl groups"/>
    <property type="evidence" value="ECO:0007669"/>
    <property type="project" value="InterPro"/>
</dbReference>